<feature type="transmembrane region" description="Helical" evidence="7">
    <location>
        <begin position="74"/>
        <end position="94"/>
    </location>
</feature>
<dbReference type="InterPro" id="IPR010627">
    <property type="entry name" value="Prepilin_pept_A24_N"/>
</dbReference>
<feature type="transmembrane region" description="Helical" evidence="7">
    <location>
        <begin position="6"/>
        <end position="27"/>
    </location>
</feature>
<dbReference type="GO" id="GO:0006465">
    <property type="term" value="P:signal peptide processing"/>
    <property type="evidence" value="ECO:0007669"/>
    <property type="project" value="TreeGrafter"/>
</dbReference>
<evidence type="ECO:0000313" key="10">
    <source>
        <dbReference type="EMBL" id="SEO93667.1"/>
    </source>
</evidence>
<keyword evidence="6 7" id="KW-0472">Membrane</keyword>
<dbReference type="GO" id="GO:0008168">
    <property type="term" value="F:methyltransferase activity"/>
    <property type="evidence" value="ECO:0007669"/>
    <property type="project" value="UniProtKB-KW"/>
</dbReference>
<dbReference type="PANTHER" id="PTHR30487:SF0">
    <property type="entry name" value="PREPILIN LEADER PEPTIDASE_N-METHYLTRANSFERASE-RELATED"/>
    <property type="match status" value="1"/>
</dbReference>
<evidence type="ECO:0000256" key="4">
    <source>
        <dbReference type="ARBA" id="ARBA00022692"/>
    </source>
</evidence>
<evidence type="ECO:0000256" key="2">
    <source>
        <dbReference type="ARBA" id="ARBA00005801"/>
    </source>
</evidence>
<keyword evidence="10" id="KW-0808">Transferase</keyword>
<keyword evidence="4 7" id="KW-0812">Transmembrane</keyword>
<evidence type="ECO:0000256" key="5">
    <source>
        <dbReference type="ARBA" id="ARBA00022989"/>
    </source>
</evidence>
<dbReference type="Pfam" id="PF06750">
    <property type="entry name" value="A24_N_bact"/>
    <property type="match status" value="1"/>
</dbReference>
<comment type="subcellular location">
    <subcellularLocation>
        <location evidence="1">Cell membrane</location>
        <topology evidence="1">Multi-pass membrane protein</topology>
    </subcellularLocation>
</comment>
<keyword evidence="5 7" id="KW-1133">Transmembrane helix</keyword>
<feature type="transmembrane region" description="Helical" evidence="7">
    <location>
        <begin position="100"/>
        <end position="120"/>
    </location>
</feature>
<dbReference type="AlphaFoldDB" id="A0A1H8TRZ2"/>
<keyword evidence="11" id="KW-1185">Reference proteome</keyword>
<dbReference type="OrthoDB" id="9789291at2"/>
<sequence>MELLPIIIFFCFGLVFGSFYNVVGLRVPQNNLFKSDRSYCPNCKKTLEWYELVPVISFLIQLGKCRGCKQRIRLLYPLIEFLTAVCFALSYWLFGVGADLIIALIVVSLAVIVIVSDSVYMLIPNKVLLFFFPLLILTRVVVPLSPWWSAPLGSIVGFGLIFIIIVVSKGGMGAGDLKYFAVLGYAFGYQAILLILMLASVYGATITGVLLIARKVDRKSKVPFGPYISLAVLTVLFFGQALIDWYIGLFN</sequence>
<protein>
    <submittedName>
        <fullName evidence="10">Leader peptidase (Prepilin peptidase) / N-methyltransferase</fullName>
    </submittedName>
</protein>
<dbReference type="InterPro" id="IPR000045">
    <property type="entry name" value="Prepilin_IV_endopep_pep"/>
</dbReference>
<gene>
    <name evidence="10" type="ORF">SAMN04488134_1199</name>
</gene>
<feature type="transmembrane region" description="Helical" evidence="7">
    <location>
        <begin position="148"/>
        <end position="167"/>
    </location>
</feature>
<comment type="similarity">
    <text evidence="2">Belongs to the peptidase A24 family.</text>
</comment>
<feature type="transmembrane region" description="Helical" evidence="7">
    <location>
        <begin position="224"/>
        <end position="247"/>
    </location>
</feature>
<dbReference type="PANTHER" id="PTHR30487">
    <property type="entry name" value="TYPE 4 PREPILIN-LIKE PROTEINS LEADER PEPTIDE-PROCESSING ENZYME"/>
    <property type="match status" value="1"/>
</dbReference>
<dbReference type="GO" id="GO:0032259">
    <property type="term" value="P:methylation"/>
    <property type="evidence" value="ECO:0007669"/>
    <property type="project" value="UniProtKB-KW"/>
</dbReference>
<feature type="domain" description="Prepilin peptidase A24 N-terminal" evidence="9">
    <location>
        <begin position="12"/>
        <end position="94"/>
    </location>
</feature>
<dbReference type="RefSeq" id="WP_091500343.1">
    <property type="nucleotide sequence ID" value="NZ_FODJ01000019.1"/>
</dbReference>
<dbReference type="GO" id="GO:0004190">
    <property type="term" value="F:aspartic-type endopeptidase activity"/>
    <property type="evidence" value="ECO:0007669"/>
    <property type="project" value="InterPro"/>
</dbReference>
<evidence type="ECO:0000259" key="8">
    <source>
        <dbReference type="Pfam" id="PF01478"/>
    </source>
</evidence>
<accession>A0A1H8TRZ2</accession>
<dbReference type="Gene3D" id="1.20.120.1220">
    <property type="match status" value="1"/>
</dbReference>
<dbReference type="Proteomes" id="UP000199300">
    <property type="component" value="Unassembled WGS sequence"/>
</dbReference>
<evidence type="ECO:0000256" key="7">
    <source>
        <dbReference type="SAM" id="Phobius"/>
    </source>
</evidence>
<evidence type="ECO:0000256" key="3">
    <source>
        <dbReference type="ARBA" id="ARBA00022475"/>
    </source>
</evidence>
<evidence type="ECO:0000256" key="1">
    <source>
        <dbReference type="ARBA" id="ARBA00004651"/>
    </source>
</evidence>
<dbReference type="Pfam" id="PF01478">
    <property type="entry name" value="Peptidase_A24"/>
    <property type="match status" value="1"/>
</dbReference>
<dbReference type="GO" id="GO:0005886">
    <property type="term" value="C:plasma membrane"/>
    <property type="evidence" value="ECO:0007669"/>
    <property type="project" value="UniProtKB-SubCell"/>
</dbReference>
<reference evidence="10 11" key="1">
    <citation type="submission" date="2016-10" db="EMBL/GenBank/DDBJ databases">
        <authorList>
            <person name="de Groot N.N."/>
        </authorList>
    </citation>
    <scope>NUCLEOTIDE SEQUENCE [LARGE SCALE GENOMIC DNA]</scope>
    <source>
        <strain evidence="10 11">CGMCC 1.10434</strain>
    </source>
</reference>
<dbReference type="STRING" id="872970.SAMN04488134_1199"/>
<keyword evidence="10" id="KW-0489">Methyltransferase</keyword>
<keyword evidence="3" id="KW-1003">Cell membrane</keyword>
<proteinExistence type="inferred from homology"/>
<evidence type="ECO:0000256" key="6">
    <source>
        <dbReference type="ARBA" id="ARBA00023136"/>
    </source>
</evidence>
<feature type="domain" description="Prepilin type IV endopeptidase peptidase" evidence="8">
    <location>
        <begin position="104"/>
        <end position="206"/>
    </location>
</feature>
<evidence type="ECO:0000313" key="11">
    <source>
        <dbReference type="Proteomes" id="UP000199300"/>
    </source>
</evidence>
<dbReference type="EMBL" id="FODJ01000019">
    <property type="protein sequence ID" value="SEO93667.1"/>
    <property type="molecule type" value="Genomic_DNA"/>
</dbReference>
<name>A0A1H8TRZ2_9BACI</name>
<feature type="transmembrane region" description="Helical" evidence="7">
    <location>
        <begin position="127"/>
        <end position="142"/>
    </location>
</feature>
<organism evidence="10 11">
    <name type="scientific">Amphibacillus marinus</name>
    <dbReference type="NCBI Taxonomy" id="872970"/>
    <lineage>
        <taxon>Bacteria</taxon>
        <taxon>Bacillati</taxon>
        <taxon>Bacillota</taxon>
        <taxon>Bacilli</taxon>
        <taxon>Bacillales</taxon>
        <taxon>Bacillaceae</taxon>
        <taxon>Amphibacillus</taxon>
    </lineage>
</organism>
<dbReference type="InterPro" id="IPR050882">
    <property type="entry name" value="Prepilin_peptidase/N-MTase"/>
</dbReference>
<evidence type="ECO:0000259" key="9">
    <source>
        <dbReference type="Pfam" id="PF06750"/>
    </source>
</evidence>
<feature type="transmembrane region" description="Helical" evidence="7">
    <location>
        <begin position="179"/>
        <end position="212"/>
    </location>
</feature>